<evidence type="ECO:0000256" key="1">
    <source>
        <dbReference type="ARBA" id="ARBA00004127"/>
    </source>
</evidence>
<dbReference type="EMBL" id="SJPW01000008">
    <property type="protein sequence ID" value="TWU46270.1"/>
    <property type="molecule type" value="Genomic_DNA"/>
</dbReference>
<organism evidence="6 7">
    <name type="scientific">Rubripirellula tenax</name>
    <dbReference type="NCBI Taxonomy" id="2528015"/>
    <lineage>
        <taxon>Bacteria</taxon>
        <taxon>Pseudomonadati</taxon>
        <taxon>Planctomycetota</taxon>
        <taxon>Planctomycetia</taxon>
        <taxon>Pirellulales</taxon>
        <taxon>Pirellulaceae</taxon>
        <taxon>Rubripirellula</taxon>
    </lineage>
</organism>
<protein>
    <submittedName>
        <fullName evidence="6">NAD(P)H-quinone oxidoreductase chain 4 1</fullName>
        <ecNumber evidence="6">1.6.5.-</ecNumber>
    </submittedName>
</protein>
<feature type="transmembrane region" description="Helical" evidence="4">
    <location>
        <begin position="345"/>
        <end position="367"/>
    </location>
</feature>
<dbReference type="EC" id="1.6.5.-" evidence="6"/>
<evidence type="ECO:0000256" key="2">
    <source>
        <dbReference type="RuleBase" id="RU000320"/>
    </source>
</evidence>
<dbReference type="GO" id="GO:0015990">
    <property type="term" value="P:electron transport coupled proton transport"/>
    <property type="evidence" value="ECO:0007669"/>
    <property type="project" value="TreeGrafter"/>
</dbReference>
<dbReference type="OrthoDB" id="238919at2"/>
<comment type="caution">
    <text evidence="6">The sequence shown here is derived from an EMBL/GenBank/DDBJ whole genome shotgun (WGS) entry which is preliminary data.</text>
</comment>
<evidence type="ECO:0000259" key="5">
    <source>
        <dbReference type="Pfam" id="PF00361"/>
    </source>
</evidence>
<dbReference type="InterPro" id="IPR001750">
    <property type="entry name" value="ND/Mrp_TM"/>
</dbReference>
<feature type="transmembrane region" description="Helical" evidence="4">
    <location>
        <begin position="247"/>
        <end position="265"/>
    </location>
</feature>
<feature type="transmembrane region" description="Helical" evidence="4">
    <location>
        <begin position="306"/>
        <end position="324"/>
    </location>
</feature>
<sequence>MGELHFPWMETSILVPLVGAVWIRFFANPDNSFRQAIAISALTLALTVGELIDFVTLGTFAAHDHWALIDWLFHQEVFVVDELSAFLLPLGALIHLVTVLSTLRTKAPRFSLTSCLVSESILLATFSCRASWTLVALLTAATVPVYLELRRRRRCTRIFVFHMSAFVGLLVVGWAMLQYTGSSSEYVLIPGALLTAAALIRSGIAPVHLWMTDLFEKSTFGTAILFVTPLTGAYAVMRFVLPIAPAWALQSIAVLSLTTAVYAGGMSLIQKEARRMFCFLFLSQASLVLVGLEIVTPIGLTGALCVWLSVGMSLTGFGITLRCIEARISRISLADFHGLNRQMPTLAGFFLLTGLASIGFPFTVGFVGMELLIDGAVEVYPIVGTMVVIAAALCGISVMLAYFRIFTGQAKTTLIPMHARMSERIAVVMLSVLIIGGGLVPQPGVASRYHAANELSQQRQLNPMTTVNGVVHEHVTAADDAGAPDPTFSNESVILNPPDQSHPTNHTRPITLDRLKTTQP</sequence>
<dbReference type="GO" id="GO:0003954">
    <property type="term" value="F:NADH dehydrogenase activity"/>
    <property type="evidence" value="ECO:0007669"/>
    <property type="project" value="TreeGrafter"/>
</dbReference>
<feature type="transmembrane region" description="Helical" evidence="4">
    <location>
        <begin position="6"/>
        <end position="27"/>
    </location>
</feature>
<accession>A0A5C6EC11</accession>
<dbReference type="RefSeq" id="WP_146462029.1">
    <property type="nucleotide sequence ID" value="NZ_SJPW01000008.1"/>
</dbReference>
<keyword evidence="7" id="KW-1185">Reference proteome</keyword>
<feature type="domain" description="NADH:quinone oxidoreductase/Mrp antiporter transmembrane" evidence="5">
    <location>
        <begin position="180"/>
        <end position="392"/>
    </location>
</feature>
<feature type="transmembrane region" description="Helical" evidence="4">
    <location>
        <begin position="189"/>
        <end position="211"/>
    </location>
</feature>
<feature type="compositionally biased region" description="Basic and acidic residues" evidence="3">
    <location>
        <begin position="511"/>
        <end position="520"/>
    </location>
</feature>
<dbReference type="GO" id="GO:0012505">
    <property type="term" value="C:endomembrane system"/>
    <property type="evidence" value="ECO:0007669"/>
    <property type="project" value="UniProtKB-SubCell"/>
</dbReference>
<feature type="transmembrane region" description="Helical" evidence="4">
    <location>
        <begin position="277"/>
        <end position="300"/>
    </location>
</feature>
<dbReference type="InterPro" id="IPR003918">
    <property type="entry name" value="NADH_UbQ_OxRdtase"/>
</dbReference>
<dbReference type="Proteomes" id="UP000318288">
    <property type="component" value="Unassembled WGS sequence"/>
</dbReference>
<feature type="transmembrane region" description="Helical" evidence="4">
    <location>
        <begin position="158"/>
        <end position="177"/>
    </location>
</feature>
<feature type="transmembrane region" description="Helical" evidence="4">
    <location>
        <begin position="223"/>
        <end position="241"/>
    </location>
</feature>
<feature type="region of interest" description="Disordered" evidence="3">
    <location>
        <begin position="479"/>
        <end position="520"/>
    </location>
</feature>
<keyword evidence="6" id="KW-0560">Oxidoreductase</keyword>
<dbReference type="PANTHER" id="PTHR43507">
    <property type="entry name" value="NADH-UBIQUINONE OXIDOREDUCTASE CHAIN 4"/>
    <property type="match status" value="1"/>
</dbReference>
<dbReference type="GO" id="GO:0008137">
    <property type="term" value="F:NADH dehydrogenase (ubiquinone) activity"/>
    <property type="evidence" value="ECO:0007669"/>
    <property type="project" value="InterPro"/>
</dbReference>
<dbReference type="GO" id="GO:0016020">
    <property type="term" value="C:membrane"/>
    <property type="evidence" value="ECO:0007669"/>
    <property type="project" value="UniProtKB-SubCell"/>
</dbReference>
<keyword evidence="4" id="KW-1133">Transmembrane helix</keyword>
<feature type="compositionally biased region" description="Polar residues" evidence="3">
    <location>
        <begin position="487"/>
        <end position="508"/>
    </location>
</feature>
<reference evidence="6 7" key="1">
    <citation type="submission" date="2019-02" db="EMBL/GenBank/DDBJ databases">
        <title>Deep-cultivation of Planctomycetes and their phenomic and genomic characterization uncovers novel biology.</title>
        <authorList>
            <person name="Wiegand S."/>
            <person name="Jogler M."/>
            <person name="Boedeker C."/>
            <person name="Pinto D."/>
            <person name="Vollmers J."/>
            <person name="Rivas-Marin E."/>
            <person name="Kohn T."/>
            <person name="Peeters S.H."/>
            <person name="Heuer A."/>
            <person name="Rast P."/>
            <person name="Oberbeckmann S."/>
            <person name="Bunk B."/>
            <person name="Jeske O."/>
            <person name="Meyerdierks A."/>
            <person name="Storesund J.E."/>
            <person name="Kallscheuer N."/>
            <person name="Luecker S."/>
            <person name="Lage O.M."/>
            <person name="Pohl T."/>
            <person name="Merkel B.J."/>
            <person name="Hornburger P."/>
            <person name="Mueller R.-W."/>
            <person name="Bruemmer F."/>
            <person name="Labrenz M."/>
            <person name="Spormann A.M."/>
            <person name="Op Den Camp H."/>
            <person name="Overmann J."/>
            <person name="Amann R."/>
            <person name="Jetten M.S.M."/>
            <person name="Mascher T."/>
            <person name="Medema M.H."/>
            <person name="Devos D.P."/>
            <person name="Kaster A.-K."/>
            <person name="Ovreas L."/>
            <person name="Rohde M."/>
            <person name="Galperin M.Y."/>
            <person name="Jogler C."/>
        </authorList>
    </citation>
    <scope>NUCLEOTIDE SEQUENCE [LARGE SCALE GENOMIC DNA]</scope>
    <source>
        <strain evidence="6 7">Poly51</strain>
    </source>
</reference>
<gene>
    <name evidence="6" type="primary">ndhD1</name>
    <name evidence="6" type="ORF">Poly51_56660</name>
</gene>
<feature type="transmembrane region" description="Helical" evidence="4">
    <location>
        <begin position="379"/>
        <end position="403"/>
    </location>
</feature>
<keyword evidence="4" id="KW-0472">Membrane</keyword>
<feature type="transmembrane region" description="Helical" evidence="4">
    <location>
        <begin position="83"/>
        <end position="103"/>
    </location>
</feature>
<evidence type="ECO:0000313" key="6">
    <source>
        <dbReference type="EMBL" id="TWU46270.1"/>
    </source>
</evidence>
<evidence type="ECO:0000313" key="7">
    <source>
        <dbReference type="Proteomes" id="UP000318288"/>
    </source>
</evidence>
<keyword evidence="2 4" id="KW-0812">Transmembrane</keyword>
<evidence type="ECO:0000256" key="4">
    <source>
        <dbReference type="SAM" id="Phobius"/>
    </source>
</evidence>
<dbReference type="GO" id="GO:0048039">
    <property type="term" value="F:ubiquinone binding"/>
    <property type="evidence" value="ECO:0007669"/>
    <property type="project" value="TreeGrafter"/>
</dbReference>
<proteinExistence type="predicted"/>
<dbReference type="Pfam" id="PF00361">
    <property type="entry name" value="Proton_antipo_M"/>
    <property type="match status" value="1"/>
</dbReference>
<dbReference type="GO" id="GO:0042773">
    <property type="term" value="P:ATP synthesis coupled electron transport"/>
    <property type="evidence" value="ECO:0007669"/>
    <property type="project" value="InterPro"/>
</dbReference>
<comment type="subcellular location">
    <subcellularLocation>
        <location evidence="1">Endomembrane system</location>
        <topology evidence="1">Multi-pass membrane protein</topology>
    </subcellularLocation>
    <subcellularLocation>
        <location evidence="2">Membrane</location>
        <topology evidence="2">Multi-pass membrane protein</topology>
    </subcellularLocation>
</comment>
<dbReference type="PANTHER" id="PTHR43507:SF1">
    <property type="entry name" value="NADH-UBIQUINONE OXIDOREDUCTASE CHAIN 4"/>
    <property type="match status" value="1"/>
</dbReference>
<feature type="transmembrane region" description="Helical" evidence="4">
    <location>
        <begin position="39"/>
        <end position="63"/>
    </location>
</feature>
<evidence type="ECO:0000256" key="3">
    <source>
        <dbReference type="SAM" id="MobiDB-lite"/>
    </source>
</evidence>
<dbReference type="AlphaFoldDB" id="A0A5C6EC11"/>
<feature type="transmembrane region" description="Helical" evidence="4">
    <location>
        <begin position="424"/>
        <end position="441"/>
    </location>
</feature>
<name>A0A5C6EC11_9BACT</name>